<name>W4M233_9BACT</name>
<protein>
    <recommendedName>
        <fullName evidence="3">SnoaL-like domain-containing protein</fullName>
    </recommendedName>
</protein>
<evidence type="ECO:0000313" key="2">
    <source>
        <dbReference type="Proteomes" id="UP000019140"/>
    </source>
</evidence>
<keyword evidence="2" id="KW-1185">Reference proteome</keyword>
<dbReference type="SUPFAM" id="SSF54427">
    <property type="entry name" value="NTF2-like"/>
    <property type="match status" value="1"/>
</dbReference>
<evidence type="ECO:0008006" key="3">
    <source>
        <dbReference type="Google" id="ProtNLM"/>
    </source>
</evidence>
<sequence>MSETMSSPTQQVSDWLAQFGGALSRGDVLAAVAMFDTESYWRDLVTFTWNIATLEGQDAIRDMLAAPLSEVQPSQWCAD</sequence>
<dbReference type="InterPro" id="IPR032710">
    <property type="entry name" value="NTF2-like_dom_sf"/>
</dbReference>
<organism evidence="1 2">
    <name type="scientific">Candidatus Entotheonella gemina</name>
    <dbReference type="NCBI Taxonomy" id="1429439"/>
    <lineage>
        <taxon>Bacteria</taxon>
        <taxon>Pseudomonadati</taxon>
        <taxon>Nitrospinota/Tectimicrobiota group</taxon>
        <taxon>Candidatus Tectimicrobiota</taxon>
        <taxon>Candidatus Entotheonellia</taxon>
        <taxon>Candidatus Entotheonellales</taxon>
        <taxon>Candidatus Entotheonellaceae</taxon>
        <taxon>Candidatus Entotheonella</taxon>
    </lineage>
</organism>
<reference evidence="1 2" key="1">
    <citation type="journal article" date="2014" name="Nature">
        <title>An environmental bacterial taxon with a large and distinct metabolic repertoire.</title>
        <authorList>
            <person name="Wilson M.C."/>
            <person name="Mori T."/>
            <person name="Ruckert C."/>
            <person name="Uria A.R."/>
            <person name="Helf M.J."/>
            <person name="Takada K."/>
            <person name="Gernert C."/>
            <person name="Steffens U.A."/>
            <person name="Heycke N."/>
            <person name="Schmitt S."/>
            <person name="Rinke C."/>
            <person name="Helfrich E.J."/>
            <person name="Brachmann A.O."/>
            <person name="Gurgui C."/>
            <person name="Wakimoto T."/>
            <person name="Kracht M."/>
            <person name="Crusemann M."/>
            <person name="Hentschel U."/>
            <person name="Abe I."/>
            <person name="Matsunaga S."/>
            <person name="Kalinowski J."/>
            <person name="Takeyama H."/>
            <person name="Piel J."/>
        </authorList>
    </citation>
    <scope>NUCLEOTIDE SEQUENCE [LARGE SCALE GENOMIC DNA]</scope>
    <source>
        <strain evidence="2">TSY2</strain>
    </source>
</reference>
<comment type="caution">
    <text evidence="1">The sequence shown here is derived from an EMBL/GenBank/DDBJ whole genome shotgun (WGS) entry which is preliminary data.</text>
</comment>
<dbReference type="AlphaFoldDB" id="W4M233"/>
<gene>
    <name evidence="1" type="ORF">ETSY2_31240</name>
</gene>
<accession>W4M233</accession>
<dbReference type="HOGENOM" id="CLU_2599479_0_0_7"/>
<proteinExistence type="predicted"/>
<dbReference type="Proteomes" id="UP000019140">
    <property type="component" value="Unassembled WGS sequence"/>
</dbReference>
<evidence type="ECO:0000313" key="1">
    <source>
        <dbReference type="EMBL" id="ETX04016.1"/>
    </source>
</evidence>
<dbReference type="EMBL" id="AZHX01001326">
    <property type="protein sequence ID" value="ETX04016.1"/>
    <property type="molecule type" value="Genomic_DNA"/>
</dbReference>
<dbReference type="PATRIC" id="fig|1429439.4.peg.5295"/>